<keyword evidence="3" id="KW-1185">Reference proteome</keyword>
<dbReference type="EMBL" id="PGOL01001592">
    <property type="protein sequence ID" value="PKI56579.1"/>
    <property type="molecule type" value="Genomic_DNA"/>
</dbReference>
<dbReference type="AlphaFoldDB" id="A0A2I0JJY4"/>
<evidence type="ECO:0000256" key="1">
    <source>
        <dbReference type="SAM" id="MobiDB-lite"/>
    </source>
</evidence>
<proteinExistence type="predicted"/>
<accession>A0A2I0JJY4</accession>
<sequence>MQKEKGKKGKEKIFPSALMENSNSNSNSTLRHQKKKRVLLFHCVKSVEIMHKVAV</sequence>
<feature type="compositionally biased region" description="Polar residues" evidence="1">
    <location>
        <begin position="19"/>
        <end position="30"/>
    </location>
</feature>
<evidence type="ECO:0000313" key="3">
    <source>
        <dbReference type="Proteomes" id="UP000233551"/>
    </source>
</evidence>
<gene>
    <name evidence="2" type="ORF">CRG98_023023</name>
</gene>
<feature type="compositionally biased region" description="Basic residues" evidence="1">
    <location>
        <begin position="1"/>
        <end position="10"/>
    </location>
</feature>
<organism evidence="2 3">
    <name type="scientific">Punica granatum</name>
    <name type="common">Pomegranate</name>
    <dbReference type="NCBI Taxonomy" id="22663"/>
    <lineage>
        <taxon>Eukaryota</taxon>
        <taxon>Viridiplantae</taxon>
        <taxon>Streptophyta</taxon>
        <taxon>Embryophyta</taxon>
        <taxon>Tracheophyta</taxon>
        <taxon>Spermatophyta</taxon>
        <taxon>Magnoliopsida</taxon>
        <taxon>eudicotyledons</taxon>
        <taxon>Gunneridae</taxon>
        <taxon>Pentapetalae</taxon>
        <taxon>rosids</taxon>
        <taxon>malvids</taxon>
        <taxon>Myrtales</taxon>
        <taxon>Lythraceae</taxon>
        <taxon>Punica</taxon>
    </lineage>
</organism>
<reference evidence="2 3" key="1">
    <citation type="submission" date="2017-11" db="EMBL/GenBank/DDBJ databases">
        <title>De-novo sequencing of pomegranate (Punica granatum L.) genome.</title>
        <authorList>
            <person name="Akparov Z."/>
            <person name="Amiraslanov A."/>
            <person name="Hajiyeva S."/>
            <person name="Abbasov M."/>
            <person name="Kaur K."/>
            <person name="Hamwieh A."/>
            <person name="Solovyev V."/>
            <person name="Salamov A."/>
            <person name="Braich B."/>
            <person name="Kosarev P."/>
            <person name="Mahmoud A."/>
            <person name="Hajiyev E."/>
            <person name="Babayeva S."/>
            <person name="Izzatullayeva V."/>
            <person name="Mammadov A."/>
            <person name="Mammadov A."/>
            <person name="Sharifova S."/>
            <person name="Ojaghi J."/>
            <person name="Eynullazada K."/>
            <person name="Bayramov B."/>
            <person name="Abdulazimova A."/>
            <person name="Shahmuradov I."/>
        </authorList>
    </citation>
    <scope>NUCLEOTIDE SEQUENCE [LARGE SCALE GENOMIC DNA]</scope>
    <source>
        <strain evidence="3">cv. AG2017</strain>
        <tissue evidence="2">Leaf</tissue>
    </source>
</reference>
<evidence type="ECO:0000313" key="2">
    <source>
        <dbReference type="EMBL" id="PKI56579.1"/>
    </source>
</evidence>
<comment type="caution">
    <text evidence="2">The sequence shown here is derived from an EMBL/GenBank/DDBJ whole genome shotgun (WGS) entry which is preliminary data.</text>
</comment>
<name>A0A2I0JJY4_PUNGR</name>
<protein>
    <submittedName>
        <fullName evidence="2">Uncharacterized protein</fullName>
    </submittedName>
</protein>
<dbReference type="Proteomes" id="UP000233551">
    <property type="component" value="Unassembled WGS sequence"/>
</dbReference>
<feature type="region of interest" description="Disordered" evidence="1">
    <location>
        <begin position="1"/>
        <end position="33"/>
    </location>
</feature>